<keyword evidence="1" id="KW-0812">Transmembrane</keyword>
<dbReference type="PANTHER" id="PTHR35043">
    <property type="entry name" value="TRANSCRIPTION FACTOR DOMAIN-CONTAINING PROTEIN"/>
    <property type="match status" value="1"/>
</dbReference>
<dbReference type="OrthoDB" id="3061561at2759"/>
<accession>A0A177C9E6</accession>
<keyword evidence="1" id="KW-1133">Transmembrane helix</keyword>
<reference evidence="2 3" key="1">
    <citation type="submission" date="2016-05" db="EMBL/GenBank/DDBJ databases">
        <title>Comparative analysis of secretome profiles of manganese(II)-oxidizing ascomycete fungi.</title>
        <authorList>
            <consortium name="DOE Joint Genome Institute"/>
            <person name="Zeiner C.A."/>
            <person name="Purvine S.O."/>
            <person name="Zink E.M."/>
            <person name="Wu S."/>
            <person name="Pasa-Tolic L."/>
            <person name="Chaput D.L."/>
            <person name="Haridas S."/>
            <person name="Grigoriev I.V."/>
            <person name="Santelli C.M."/>
            <person name="Hansel C.M."/>
        </authorList>
    </citation>
    <scope>NUCLEOTIDE SEQUENCE [LARGE SCALE GENOMIC DNA]</scope>
    <source>
        <strain evidence="2 3">AP3s5-JAC2a</strain>
    </source>
</reference>
<dbReference type="Proteomes" id="UP000077069">
    <property type="component" value="Unassembled WGS sequence"/>
</dbReference>
<dbReference type="AlphaFoldDB" id="A0A177C9E6"/>
<gene>
    <name evidence="2" type="ORF">CC84DRAFT_1261178</name>
</gene>
<evidence type="ECO:0000313" key="2">
    <source>
        <dbReference type="EMBL" id="OAG04195.1"/>
    </source>
</evidence>
<organism evidence="2 3">
    <name type="scientific">Paraphaeosphaeria sporulosa</name>
    <dbReference type="NCBI Taxonomy" id="1460663"/>
    <lineage>
        <taxon>Eukaryota</taxon>
        <taxon>Fungi</taxon>
        <taxon>Dikarya</taxon>
        <taxon>Ascomycota</taxon>
        <taxon>Pezizomycotina</taxon>
        <taxon>Dothideomycetes</taxon>
        <taxon>Pleosporomycetidae</taxon>
        <taxon>Pleosporales</taxon>
        <taxon>Massarineae</taxon>
        <taxon>Didymosphaeriaceae</taxon>
        <taxon>Paraphaeosphaeria</taxon>
    </lineage>
</organism>
<protein>
    <submittedName>
        <fullName evidence="2">Uncharacterized protein</fullName>
    </submittedName>
</protein>
<feature type="transmembrane region" description="Helical" evidence="1">
    <location>
        <begin position="269"/>
        <end position="287"/>
    </location>
</feature>
<name>A0A177C9E6_9PLEO</name>
<feature type="transmembrane region" description="Helical" evidence="1">
    <location>
        <begin position="299"/>
        <end position="318"/>
    </location>
</feature>
<sequence>MHNTIDRMTLTPVAIRTLAELGVFVDVHTTQITDLQRVDVLGRTVAVWQLTWLLITVLGRRVQNLPISLLELNTAVNVAFAMCLPLMWWRNPNNISHPLTVLEDKPSRSIVAMMLMATSMTKNIVFELGHESVDPRGMIELDYLCLAGDDSPLSNELVQKTADPVIASVYSPVFGVSPISVDQWDPHLLFAPCRKLFTSGAQIALSAKDLRRWSMASLALRSPTRVGITLPTQGSNVQETAGRFRHCLVDRARNLEFDSHYRDNVDGRVFVYMAVVLVLHGALHLTAWNWVFPTPTEKLFWRVSCFGLIGGFVIVVPVGRFTEYIYGRGLAWQTEKTGFLNQGVVVLLRIIRQITRISAVLLGGFLAACSIYLFLASFLALRRSPSGVYARLEWSSYLPVLS</sequence>
<dbReference type="RefSeq" id="XP_018034560.1">
    <property type="nucleotide sequence ID" value="XM_018185043.1"/>
</dbReference>
<dbReference type="PANTHER" id="PTHR35043:SF7">
    <property type="entry name" value="TRANSCRIPTION FACTOR DOMAIN-CONTAINING PROTEIN"/>
    <property type="match status" value="1"/>
</dbReference>
<dbReference type="EMBL" id="KV441554">
    <property type="protein sequence ID" value="OAG04195.1"/>
    <property type="molecule type" value="Genomic_DNA"/>
</dbReference>
<keyword evidence="1" id="KW-0472">Membrane</keyword>
<keyword evidence="3" id="KW-1185">Reference proteome</keyword>
<dbReference type="STRING" id="1460663.A0A177C9E6"/>
<dbReference type="InParanoid" id="A0A177C9E6"/>
<evidence type="ECO:0000256" key="1">
    <source>
        <dbReference type="SAM" id="Phobius"/>
    </source>
</evidence>
<feature type="transmembrane region" description="Helical" evidence="1">
    <location>
        <begin position="359"/>
        <end position="381"/>
    </location>
</feature>
<evidence type="ECO:0000313" key="3">
    <source>
        <dbReference type="Proteomes" id="UP000077069"/>
    </source>
</evidence>
<proteinExistence type="predicted"/>
<dbReference type="GeneID" id="28768529"/>